<dbReference type="InterPro" id="IPR011013">
    <property type="entry name" value="Gal_mutarotase_sf_dom"/>
</dbReference>
<evidence type="ECO:0000256" key="7">
    <source>
        <dbReference type="ARBA" id="ARBA00023239"/>
    </source>
</evidence>
<evidence type="ECO:0000256" key="10">
    <source>
        <dbReference type="SAM" id="SignalP"/>
    </source>
</evidence>
<keyword evidence="9" id="KW-0624">Polysaccharide degradation</keyword>
<dbReference type="InterPro" id="IPR029413">
    <property type="entry name" value="RG-lyase_II"/>
</dbReference>
<dbReference type="GO" id="GO:0102210">
    <property type="term" value="F:rhamnogalacturonan endolyase activity"/>
    <property type="evidence" value="ECO:0007669"/>
    <property type="project" value="UniProtKB-EC"/>
</dbReference>
<accession>A0A1A6A8I8</accession>
<keyword evidence="7" id="KW-0456">Lyase</keyword>
<evidence type="ECO:0000313" key="13">
    <source>
        <dbReference type="EMBL" id="OBR86370.1"/>
    </source>
</evidence>
<organism evidence="13">
    <name type="scientific">Kwoniella dejecticola CBS 10117</name>
    <dbReference type="NCBI Taxonomy" id="1296121"/>
    <lineage>
        <taxon>Eukaryota</taxon>
        <taxon>Fungi</taxon>
        <taxon>Dikarya</taxon>
        <taxon>Basidiomycota</taxon>
        <taxon>Agaricomycotina</taxon>
        <taxon>Tremellomycetes</taxon>
        <taxon>Tremellales</taxon>
        <taxon>Cryptococcaceae</taxon>
        <taxon>Kwoniella</taxon>
    </lineage>
</organism>
<dbReference type="PANTHER" id="PTHR32018:SF9">
    <property type="entry name" value="RHAMNOGALACTURONATE LYASE B"/>
    <property type="match status" value="1"/>
</dbReference>
<feature type="domain" description="Rhamnogalacturonan lyase" evidence="11">
    <location>
        <begin position="457"/>
        <end position="663"/>
    </location>
</feature>
<feature type="signal peptide" evidence="10">
    <location>
        <begin position="1"/>
        <end position="19"/>
    </location>
</feature>
<dbReference type="Gene3D" id="2.60.40.1120">
    <property type="entry name" value="Carboxypeptidase-like, regulatory domain"/>
    <property type="match status" value="1"/>
</dbReference>
<dbReference type="VEuPathDB" id="FungiDB:I303_04094"/>
<evidence type="ECO:0000256" key="5">
    <source>
        <dbReference type="ARBA" id="ARBA00022525"/>
    </source>
</evidence>
<dbReference type="EMBL" id="KI894030">
    <property type="protein sequence ID" value="OBR86370.1"/>
    <property type="molecule type" value="Genomic_DNA"/>
</dbReference>
<protein>
    <recommendedName>
        <fullName evidence="4">rhamnogalacturonan endolyase</fullName>
        <ecNumber evidence="4">4.2.2.23</ecNumber>
    </recommendedName>
</protein>
<comment type="subcellular location">
    <subcellularLocation>
        <location evidence="2">Secreted</location>
    </subcellularLocation>
</comment>
<sequence length="666" mass="74188">MMFTLLGLYLLGLSTVVTAFLNVTDSNGTLSLQNDRVLFVMNKTTSYMTKVIFDGVDLLGTPVDATSAIGPYVDAILTPKQDNYVPGATADYSVVQGVDSFGIAYGGMIMSQNQPEGIVGEVFQQYWFLRETETSLHAFSRIAYHNSSVPFLADLQDIRTLFRPHGYLFTHLSTKKDFYVPQPRPNPAIDVSKDLGVATLVQDTTWYIGNRSNDPFVENVADYFTKYTMSDTYRYHTVHGLFADGTNTPDNSTIGAWTIYNTKDTFFGGPTYSDLVVDGLLYNYIQSNHHGDQTPNITDGFDRTWGPAVFHLNHGAVGGSLQDLQEEAESFANNTYAHQFYDDIARHVPGYVTSAQRGSWKAQIQLPEGANNTIAILSAPGYDYQDNVFNTSAYQYWYEVGSDGSACIDRIKAGEYRLTIYADNIFGDYVQEGIMITAGQETNSGQITWNAESAGTELWRLGVPDKSAGEYKHGNHPDPNHPLHPPEYRIYWGAYDYVNDFPNGVNFKIGESDEANDFNYIQWSVFGGSLTRPEIVADPTINNWTVSFDLQEQDLANMSNATLTIQMAGVSTAAGNTDVFNNKTKYSNLPFVVAINDNELEPWVIPYYRSSSCAIRSAVTCYQNAHKFTFPTSYLQSNATNNMVLSLPYNATSISVMYDAIRLEVQ</sequence>
<keyword evidence="6 10" id="KW-0732">Signal</keyword>
<dbReference type="InterPro" id="IPR008979">
    <property type="entry name" value="Galactose-bd-like_sf"/>
</dbReference>
<dbReference type="GO" id="GO:0030246">
    <property type="term" value="F:carbohydrate binding"/>
    <property type="evidence" value="ECO:0007669"/>
    <property type="project" value="InterPro"/>
</dbReference>
<dbReference type="Gene3D" id="2.60.120.260">
    <property type="entry name" value="Galactose-binding domain-like"/>
    <property type="match status" value="1"/>
</dbReference>
<dbReference type="Pfam" id="PF14683">
    <property type="entry name" value="CBM-like"/>
    <property type="match status" value="1"/>
</dbReference>
<dbReference type="EC" id="4.2.2.23" evidence="4"/>
<evidence type="ECO:0000256" key="1">
    <source>
        <dbReference type="ARBA" id="ARBA00001324"/>
    </source>
</evidence>
<feature type="chain" id="PRO_5008342209" description="rhamnogalacturonan endolyase" evidence="10">
    <location>
        <begin position="20"/>
        <end position="666"/>
    </location>
</feature>
<evidence type="ECO:0000256" key="6">
    <source>
        <dbReference type="ARBA" id="ARBA00022729"/>
    </source>
</evidence>
<proteinExistence type="inferred from homology"/>
<dbReference type="SUPFAM" id="SSF49785">
    <property type="entry name" value="Galactose-binding domain-like"/>
    <property type="match status" value="1"/>
</dbReference>
<evidence type="ECO:0000256" key="2">
    <source>
        <dbReference type="ARBA" id="ARBA00004613"/>
    </source>
</evidence>
<gene>
    <name evidence="13" type="ORF">I303_04094</name>
</gene>
<dbReference type="GO" id="GO:0005576">
    <property type="term" value="C:extracellular region"/>
    <property type="evidence" value="ECO:0007669"/>
    <property type="project" value="UniProtKB-SubCell"/>
</dbReference>
<evidence type="ECO:0000256" key="3">
    <source>
        <dbReference type="ARBA" id="ARBA00010418"/>
    </source>
</evidence>
<dbReference type="PANTHER" id="PTHR32018">
    <property type="entry name" value="RHAMNOGALACTURONATE LYASE FAMILY PROTEIN"/>
    <property type="match status" value="1"/>
</dbReference>
<evidence type="ECO:0000259" key="11">
    <source>
        <dbReference type="Pfam" id="PF14683"/>
    </source>
</evidence>
<evidence type="ECO:0000256" key="8">
    <source>
        <dbReference type="ARBA" id="ARBA00023277"/>
    </source>
</evidence>
<keyword evidence="5" id="KW-0964">Secreted</keyword>
<feature type="domain" description="Rhamnogalacturonan lyase" evidence="12">
    <location>
        <begin position="368"/>
        <end position="443"/>
    </location>
</feature>
<dbReference type="GO" id="GO:0000272">
    <property type="term" value="P:polysaccharide catabolic process"/>
    <property type="evidence" value="ECO:0007669"/>
    <property type="project" value="UniProtKB-KW"/>
</dbReference>
<dbReference type="AlphaFoldDB" id="A0A1A6A8I8"/>
<name>A0A1A6A8I8_9TREE</name>
<reference evidence="13" key="1">
    <citation type="submission" date="2013-07" db="EMBL/GenBank/DDBJ databases">
        <title>The Genome Sequence of Cryptococcus dejecticola CBS10117.</title>
        <authorList>
            <consortium name="The Broad Institute Genome Sequencing Platform"/>
            <person name="Cuomo C."/>
            <person name="Litvintseva A."/>
            <person name="Chen Y."/>
            <person name="Heitman J."/>
            <person name="Sun S."/>
            <person name="Springer D."/>
            <person name="Dromer F."/>
            <person name="Young S.K."/>
            <person name="Zeng Q."/>
            <person name="Gargeya S."/>
            <person name="Fitzgerald M."/>
            <person name="Abouelleil A."/>
            <person name="Alvarado L."/>
            <person name="Berlin A.M."/>
            <person name="Chapman S.B."/>
            <person name="Dewar J."/>
            <person name="Goldberg J."/>
            <person name="Griggs A."/>
            <person name="Gujja S."/>
            <person name="Hansen M."/>
            <person name="Howarth C."/>
            <person name="Imamovic A."/>
            <person name="Larimer J."/>
            <person name="McCowan C."/>
            <person name="Murphy C."/>
            <person name="Pearson M."/>
            <person name="Priest M."/>
            <person name="Roberts A."/>
            <person name="Saif S."/>
            <person name="Shea T."/>
            <person name="Sykes S."/>
            <person name="Wortman J."/>
            <person name="Nusbaum C."/>
            <person name="Birren B."/>
        </authorList>
    </citation>
    <scope>NUCLEOTIDE SEQUENCE [LARGE SCALE GENOMIC DNA]</scope>
    <source>
        <strain evidence="13">CBS 10117</strain>
    </source>
</reference>
<evidence type="ECO:0000256" key="4">
    <source>
        <dbReference type="ARBA" id="ARBA00012437"/>
    </source>
</evidence>
<dbReference type="InterPro" id="IPR029411">
    <property type="entry name" value="RG-lyase_III"/>
</dbReference>
<evidence type="ECO:0000259" key="12">
    <source>
        <dbReference type="Pfam" id="PF14686"/>
    </source>
</evidence>
<dbReference type="SUPFAM" id="SSF49452">
    <property type="entry name" value="Starch-binding domain-like"/>
    <property type="match status" value="1"/>
</dbReference>
<comment type="catalytic activity">
    <reaction evidence="1">
        <text>Endotype eliminative cleavage of L-alpha-rhamnopyranosyl-(1-&gt;4)-alpha-D-galactopyranosyluronic acid bonds of rhamnogalacturonan I domains in ramified hairy regions of pectin leaving L-rhamnopyranose at the reducing end and 4-deoxy-4,5-unsaturated D-galactopyranosyluronic acid at the non-reducing end.</text>
        <dbReference type="EC" id="4.2.2.23"/>
    </reaction>
</comment>
<dbReference type="InterPro" id="IPR051850">
    <property type="entry name" value="Polysacch_Lyase_4"/>
</dbReference>
<dbReference type="STRING" id="1296121.A0A1A6A8I8"/>
<dbReference type="CDD" id="cd10316">
    <property type="entry name" value="RGL4_M"/>
    <property type="match status" value="1"/>
</dbReference>
<evidence type="ECO:0000256" key="9">
    <source>
        <dbReference type="ARBA" id="ARBA00023326"/>
    </source>
</evidence>
<comment type="similarity">
    <text evidence="3">Belongs to the polysaccharide lyase 4 family.</text>
</comment>
<dbReference type="SUPFAM" id="SSF74650">
    <property type="entry name" value="Galactose mutarotase-like"/>
    <property type="match status" value="1"/>
</dbReference>
<dbReference type="InterPro" id="IPR013784">
    <property type="entry name" value="Carb-bd-like_fold"/>
</dbReference>
<dbReference type="OrthoDB" id="2130367at2759"/>
<dbReference type="Pfam" id="PF14686">
    <property type="entry name" value="fn3_3"/>
    <property type="match status" value="1"/>
</dbReference>
<keyword evidence="8" id="KW-0119">Carbohydrate metabolism</keyword>